<dbReference type="AlphaFoldDB" id="A0A9J5ZMQ5"/>
<dbReference type="EMBL" id="JACXVP010000004">
    <property type="protein sequence ID" value="KAG5613422.1"/>
    <property type="molecule type" value="Genomic_DNA"/>
</dbReference>
<organism evidence="1 2">
    <name type="scientific">Solanum commersonii</name>
    <name type="common">Commerson's wild potato</name>
    <name type="synonym">Commerson's nightshade</name>
    <dbReference type="NCBI Taxonomy" id="4109"/>
    <lineage>
        <taxon>Eukaryota</taxon>
        <taxon>Viridiplantae</taxon>
        <taxon>Streptophyta</taxon>
        <taxon>Embryophyta</taxon>
        <taxon>Tracheophyta</taxon>
        <taxon>Spermatophyta</taxon>
        <taxon>Magnoliopsida</taxon>
        <taxon>eudicotyledons</taxon>
        <taxon>Gunneridae</taxon>
        <taxon>Pentapetalae</taxon>
        <taxon>asterids</taxon>
        <taxon>lamiids</taxon>
        <taxon>Solanales</taxon>
        <taxon>Solanaceae</taxon>
        <taxon>Solanoideae</taxon>
        <taxon>Solaneae</taxon>
        <taxon>Solanum</taxon>
    </lineage>
</organism>
<protein>
    <submittedName>
        <fullName evidence="1">Uncharacterized protein</fullName>
    </submittedName>
</protein>
<evidence type="ECO:0000313" key="2">
    <source>
        <dbReference type="Proteomes" id="UP000824120"/>
    </source>
</evidence>
<proteinExistence type="predicted"/>
<evidence type="ECO:0000313" key="1">
    <source>
        <dbReference type="EMBL" id="KAG5613422.1"/>
    </source>
</evidence>
<reference evidence="1 2" key="1">
    <citation type="submission" date="2020-09" db="EMBL/GenBank/DDBJ databases">
        <title>De no assembly of potato wild relative species, Solanum commersonii.</title>
        <authorList>
            <person name="Cho K."/>
        </authorList>
    </citation>
    <scope>NUCLEOTIDE SEQUENCE [LARGE SCALE GENOMIC DNA]</scope>
    <source>
        <strain evidence="1">LZ3.2</strain>
        <tissue evidence="1">Leaf</tissue>
    </source>
</reference>
<dbReference type="PANTHER" id="PTHR33116">
    <property type="entry name" value="REVERSE TRANSCRIPTASE ZINC-BINDING DOMAIN-CONTAINING PROTEIN-RELATED-RELATED"/>
    <property type="match status" value="1"/>
</dbReference>
<keyword evidence="2" id="KW-1185">Reference proteome</keyword>
<sequence>MYRIPSHLWYLFPIPLKVIEKLDMLRRNFLWQGGKEGKGYYLVKWNTVMQSKLRGGLGNPGIRNLKVQNRNLLMKWLWRFIIEDNTLWKEAETTKYGELNPRALWSFIEENLILKVGSANNFNFWSDGWIDQTPLSESFPDLFFICTNPDA</sequence>
<dbReference type="OrthoDB" id="1929473at2759"/>
<gene>
    <name evidence="1" type="ORF">H5410_024703</name>
</gene>
<accession>A0A9J5ZMQ5</accession>
<dbReference type="Proteomes" id="UP000824120">
    <property type="component" value="Chromosome 4"/>
</dbReference>
<name>A0A9J5ZMQ5_SOLCO</name>
<comment type="caution">
    <text evidence="1">The sequence shown here is derived from an EMBL/GenBank/DDBJ whole genome shotgun (WGS) entry which is preliminary data.</text>
</comment>
<dbReference type="PANTHER" id="PTHR33116:SF85">
    <property type="entry name" value="REVERSE TRANSCRIPTASE ZINC-BINDING DOMAIN-CONTAINING PROTEIN"/>
    <property type="match status" value="1"/>
</dbReference>